<feature type="coiled-coil region" evidence="1">
    <location>
        <begin position="80"/>
        <end position="128"/>
    </location>
</feature>
<keyword evidence="1" id="KW-0175">Coiled coil</keyword>
<keyword evidence="2" id="KW-0732">Signal</keyword>
<proteinExistence type="predicted"/>
<dbReference type="Proteomes" id="UP001530400">
    <property type="component" value="Unassembled WGS sequence"/>
</dbReference>
<feature type="signal peptide" evidence="2">
    <location>
        <begin position="1"/>
        <end position="25"/>
    </location>
</feature>
<sequence>MVAPFSIFAITLGVLLGAGPLSIQAFPLSRISSLVNDRRGCFEHNIVYALPPTENDVDTVKEQGGSGQMESLRRTLFAELEKMRKQFTEMSESLSKAKEREEKAQGTIATLKEQRQNVESEKKRAVDSKKSEFVEEMSNISDELEGAQDYLRQTLLKTKLEITDLQSQAKEREGRLRSEIADLESRLEALRQEAANAARSRDDALKQTMNEVEDIKATSRKEMRDAKSSAFDDRKAIKRDNYAQETRIQQAEMDLIQAEREQQLAAQETPKISVLQNALNAMKSMMEPQVAEMKERRSANEMFFAVSKKSTKVRLDDDLSEAESEFEAAQSAERENMQQTISSYELKLENKERELVNKLRLSNERADRAVAEAISAAKQNRIKLYEEKFNAVRDQQNKKRIALQEALLTQTSVQDMYDAELENEIFLLEEEKGKAKQRLAEQEQYREDQNRELLLKIEQLTNQLSQQIRDEKAAAEEDLRVLKISKGDELANSRMRTNKALNDIQTARSNLILLQDMLQELEVVDTEKGALLQELEEERSSFRKQLKRTASVAIDRLTLKNYRARRENRE</sequence>
<feature type="coiled-coil region" evidence="1">
    <location>
        <begin position="312"/>
        <end position="361"/>
    </location>
</feature>
<comment type="caution">
    <text evidence="3">The sequence shown here is derived from an EMBL/GenBank/DDBJ whole genome shotgun (WGS) entry which is preliminary data.</text>
</comment>
<reference evidence="3 4" key="1">
    <citation type="submission" date="2024-10" db="EMBL/GenBank/DDBJ databases">
        <title>Updated reference genomes for cyclostephanoid diatoms.</title>
        <authorList>
            <person name="Roberts W.R."/>
            <person name="Alverson A.J."/>
        </authorList>
    </citation>
    <scope>NUCLEOTIDE SEQUENCE [LARGE SCALE GENOMIC DNA]</scope>
    <source>
        <strain evidence="3 4">AJA010-31</strain>
    </source>
</reference>
<evidence type="ECO:0000313" key="3">
    <source>
        <dbReference type="EMBL" id="KAL3781281.1"/>
    </source>
</evidence>
<evidence type="ECO:0000256" key="1">
    <source>
        <dbReference type="SAM" id="Coils"/>
    </source>
</evidence>
<dbReference type="EMBL" id="JALLPJ020000852">
    <property type="protein sequence ID" value="KAL3781281.1"/>
    <property type="molecule type" value="Genomic_DNA"/>
</dbReference>
<feature type="chain" id="PRO_5044798556" evidence="2">
    <location>
        <begin position="26"/>
        <end position="570"/>
    </location>
</feature>
<keyword evidence="4" id="KW-1185">Reference proteome</keyword>
<gene>
    <name evidence="3" type="ORF">ACHAWO_001618</name>
</gene>
<feature type="coiled-coil region" evidence="1">
    <location>
        <begin position="241"/>
        <end position="268"/>
    </location>
</feature>
<evidence type="ECO:0000313" key="4">
    <source>
        <dbReference type="Proteomes" id="UP001530400"/>
    </source>
</evidence>
<organism evidence="3 4">
    <name type="scientific">Cyclotella atomus</name>
    <dbReference type="NCBI Taxonomy" id="382360"/>
    <lineage>
        <taxon>Eukaryota</taxon>
        <taxon>Sar</taxon>
        <taxon>Stramenopiles</taxon>
        <taxon>Ochrophyta</taxon>
        <taxon>Bacillariophyta</taxon>
        <taxon>Coscinodiscophyceae</taxon>
        <taxon>Thalassiosirophycidae</taxon>
        <taxon>Stephanodiscales</taxon>
        <taxon>Stephanodiscaceae</taxon>
        <taxon>Cyclotella</taxon>
    </lineage>
</organism>
<feature type="coiled-coil region" evidence="1">
    <location>
        <begin position="166"/>
        <end position="207"/>
    </location>
</feature>
<feature type="coiled-coil region" evidence="1">
    <location>
        <begin position="418"/>
        <end position="552"/>
    </location>
</feature>
<dbReference type="AlphaFoldDB" id="A0ABD3P1M9"/>
<protein>
    <submittedName>
        <fullName evidence="3">Uncharacterized protein</fullName>
    </submittedName>
</protein>
<name>A0ABD3P1M9_9STRA</name>
<accession>A0ABD3P1M9</accession>
<evidence type="ECO:0000256" key="2">
    <source>
        <dbReference type="SAM" id="SignalP"/>
    </source>
</evidence>